<evidence type="ECO:0000256" key="5">
    <source>
        <dbReference type="ARBA" id="ARBA00023136"/>
    </source>
</evidence>
<dbReference type="PROSITE" id="PS50216">
    <property type="entry name" value="DHHC"/>
    <property type="match status" value="1"/>
</dbReference>
<feature type="transmembrane region" description="Helical" evidence="7">
    <location>
        <begin position="196"/>
        <end position="216"/>
    </location>
</feature>
<name>A0A9X0CVT2_9CNID</name>
<evidence type="ECO:0000256" key="2">
    <source>
        <dbReference type="ARBA" id="ARBA00022679"/>
    </source>
</evidence>
<proteinExistence type="inferred from homology"/>
<comment type="catalytic activity">
    <reaction evidence="7">
        <text>L-cysteinyl-[protein] + hexadecanoyl-CoA = S-hexadecanoyl-L-cysteinyl-[protein] + CoA</text>
        <dbReference type="Rhea" id="RHEA:36683"/>
        <dbReference type="Rhea" id="RHEA-COMP:10131"/>
        <dbReference type="Rhea" id="RHEA-COMP:11032"/>
        <dbReference type="ChEBI" id="CHEBI:29950"/>
        <dbReference type="ChEBI" id="CHEBI:57287"/>
        <dbReference type="ChEBI" id="CHEBI:57379"/>
        <dbReference type="ChEBI" id="CHEBI:74151"/>
        <dbReference type="EC" id="2.3.1.225"/>
    </reaction>
</comment>
<protein>
    <recommendedName>
        <fullName evidence="7">Palmitoyltransferase</fullName>
        <ecNumber evidence="7">2.3.1.225</ecNumber>
    </recommendedName>
</protein>
<dbReference type="GO" id="GO:0019706">
    <property type="term" value="F:protein-cysteine S-palmitoyltransferase activity"/>
    <property type="evidence" value="ECO:0007669"/>
    <property type="project" value="UniProtKB-EC"/>
</dbReference>
<evidence type="ECO:0000259" key="8">
    <source>
        <dbReference type="Pfam" id="PF01529"/>
    </source>
</evidence>
<evidence type="ECO:0000313" key="10">
    <source>
        <dbReference type="Proteomes" id="UP001163046"/>
    </source>
</evidence>
<keyword evidence="3 7" id="KW-0812">Transmembrane</keyword>
<evidence type="ECO:0000256" key="7">
    <source>
        <dbReference type="RuleBase" id="RU079119"/>
    </source>
</evidence>
<dbReference type="GO" id="GO:0016020">
    <property type="term" value="C:membrane"/>
    <property type="evidence" value="ECO:0007669"/>
    <property type="project" value="UniProtKB-SubCell"/>
</dbReference>
<comment type="caution">
    <text evidence="9">The sequence shown here is derived from an EMBL/GenBank/DDBJ whole genome shotgun (WGS) entry which is preliminary data.</text>
</comment>
<dbReference type="Pfam" id="PF01529">
    <property type="entry name" value="DHHC"/>
    <property type="match status" value="1"/>
</dbReference>
<comment type="similarity">
    <text evidence="7">Belongs to the DHHC palmitoyltransferase family.</text>
</comment>
<comment type="domain">
    <text evidence="7">The DHHC domain is required for palmitoyltransferase activity.</text>
</comment>
<evidence type="ECO:0000256" key="1">
    <source>
        <dbReference type="ARBA" id="ARBA00004141"/>
    </source>
</evidence>
<keyword evidence="4 7" id="KW-1133">Transmembrane helix</keyword>
<dbReference type="InterPro" id="IPR039859">
    <property type="entry name" value="PFA4/ZDH16/20/ERF2-like"/>
</dbReference>
<feature type="transmembrane region" description="Helical" evidence="7">
    <location>
        <begin position="253"/>
        <end position="281"/>
    </location>
</feature>
<feature type="transmembrane region" description="Helical" evidence="7">
    <location>
        <begin position="228"/>
        <end position="247"/>
    </location>
</feature>
<feature type="transmembrane region" description="Helical" evidence="7">
    <location>
        <begin position="111"/>
        <end position="134"/>
    </location>
</feature>
<keyword evidence="2 7" id="KW-0808">Transferase</keyword>
<keyword evidence="5 7" id="KW-0472">Membrane</keyword>
<dbReference type="EMBL" id="MU826379">
    <property type="protein sequence ID" value="KAJ7377430.1"/>
    <property type="molecule type" value="Genomic_DNA"/>
</dbReference>
<keyword evidence="10" id="KW-1185">Reference proteome</keyword>
<evidence type="ECO:0000256" key="6">
    <source>
        <dbReference type="ARBA" id="ARBA00023315"/>
    </source>
</evidence>
<sequence>MGSMILQKYTRGKKCFIASWSLASSSPTATPYSQSFLGRTLERLHRFFHFRASGCQKTLIMERKSRWFEGLIPRKPSDYAAFVFMIVMLWVIAIFELFVVLPLYHAPFSTWYCIHVFCGLFLWLNVFANFFMLITTDTTGKNLGMPSVLKPGWSYCPYCQLNAPPRAHHCQVCNECVLKRDHHCIFAGKCVGFRNYRYYMILALYLWLGAVYANVFHHEYVTEEIGSFGFWTLLTLFTPILMWFLGYTTVYGFFISFMTGLSIFALILFSGLLFFQVGIIVRGQTSHERKKKKREYDLGWKQNFQEVFGDKWYLAWIWPTMSSPLPGDGTNYKKSYPQEGKDL</sequence>
<evidence type="ECO:0000256" key="3">
    <source>
        <dbReference type="ARBA" id="ARBA00022692"/>
    </source>
</evidence>
<dbReference type="Proteomes" id="UP001163046">
    <property type="component" value="Unassembled WGS sequence"/>
</dbReference>
<evidence type="ECO:0000256" key="4">
    <source>
        <dbReference type="ARBA" id="ARBA00022989"/>
    </source>
</evidence>
<keyword evidence="6 7" id="KW-0012">Acyltransferase</keyword>
<dbReference type="OrthoDB" id="302728at2759"/>
<dbReference type="InterPro" id="IPR001594">
    <property type="entry name" value="Palmitoyltrfase_DHHC"/>
</dbReference>
<evidence type="ECO:0000313" key="9">
    <source>
        <dbReference type="EMBL" id="KAJ7377430.1"/>
    </source>
</evidence>
<organism evidence="9 10">
    <name type="scientific">Desmophyllum pertusum</name>
    <dbReference type="NCBI Taxonomy" id="174260"/>
    <lineage>
        <taxon>Eukaryota</taxon>
        <taxon>Metazoa</taxon>
        <taxon>Cnidaria</taxon>
        <taxon>Anthozoa</taxon>
        <taxon>Hexacorallia</taxon>
        <taxon>Scleractinia</taxon>
        <taxon>Caryophylliina</taxon>
        <taxon>Caryophylliidae</taxon>
        <taxon>Desmophyllum</taxon>
    </lineage>
</organism>
<dbReference type="PANTHER" id="PTHR12246">
    <property type="entry name" value="PALMITOYLTRANSFERASE ZDHHC16"/>
    <property type="match status" value="1"/>
</dbReference>
<reference evidence="9" key="1">
    <citation type="submission" date="2023-01" db="EMBL/GenBank/DDBJ databases">
        <title>Genome assembly of the deep-sea coral Lophelia pertusa.</title>
        <authorList>
            <person name="Herrera S."/>
            <person name="Cordes E."/>
        </authorList>
    </citation>
    <scope>NUCLEOTIDE SEQUENCE</scope>
    <source>
        <strain evidence="9">USNM1676648</strain>
        <tissue evidence="9">Polyp</tissue>
    </source>
</reference>
<dbReference type="EC" id="2.3.1.225" evidence="7"/>
<gene>
    <name evidence="9" type="primary">ZDHHC24</name>
    <name evidence="9" type="ORF">OS493_029331</name>
</gene>
<comment type="subcellular location">
    <subcellularLocation>
        <location evidence="1">Membrane</location>
        <topology evidence="1">Multi-pass membrane protein</topology>
    </subcellularLocation>
</comment>
<feature type="transmembrane region" description="Helical" evidence="7">
    <location>
        <begin position="79"/>
        <end position="104"/>
    </location>
</feature>
<dbReference type="AlphaFoldDB" id="A0A9X0CVT2"/>
<feature type="domain" description="Palmitoyltransferase DHHC" evidence="8">
    <location>
        <begin position="153"/>
        <end position="292"/>
    </location>
</feature>
<accession>A0A9X0CVT2</accession>